<accession>A0AA38H280</accession>
<evidence type="ECO:0000256" key="1">
    <source>
        <dbReference type="SAM" id="MobiDB-lite"/>
    </source>
</evidence>
<name>A0AA38H280_9TREE</name>
<protein>
    <submittedName>
        <fullName evidence="2">Uncharacterized protein</fullName>
    </submittedName>
</protein>
<organism evidence="2 3">
    <name type="scientific">Dioszegia hungarica</name>
    <dbReference type="NCBI Taxonomy" id="4972"/>
    <lineage>
        <taxon>Eukaryota</taxon>
        <taxon>Fungi</taxon>
        <taxon>Dikarya</taxon>
        <taxon>Basidiomycota</taxon>
        <taxon>Agaricomycotina</taxon>
        <taxon>Tremellomycetes</taxon>
        <taxon>Tremellales</taxon>
        <taxon>Bulleribasidiaceae</taxon>
        <taxon>Dioszegia</taxon>
    </lineage>
</organism>
<sequence>MFSHKPPPPPRRARLAYDPFRAPEDTPLPPSPPPPASAHVLGHLISYITVFQNAHPDWESAGELWIHTSAEALMEDYGAEGEGKKRNFGRPLPLFLESTRRNDNLEFAGWYQLDKLRVVPAESDELRELLHRKEAAQSYKGGRPAHLWAESFAQQWIKLRLTRSPPLSDHYARLEDPMKLRGGPQGEVQRYLLTIGGLEEEMTILEGETVTELAV</sequence>
<evidence type="ECO:0000313" key="3">
    <source>
        <dbReference type="Proteomes" id="UP001164286"/>
    </source>
</evidence>
<evidence type="ECO:0000313" key="2">
    <source>
        <dbReference type="EMBL" id="KAI9632482.1"/>
    </source>
</evidence>
<feature type="compositionally biased region" description="Pro residues" evidence="1">
    <location>
        <begin position="26"/>
        <end position="36"/>
    </location>
</feature>
<keyword evidence="3" id="KW-1185">Reference proteome</keyword>
<comment type="caution">
    <text evidence="2">The sequence shown here is derived from an EMBL/GenBank/DDBJ whole genome shotgun (WGS) entry which is preliminary data.</text>
</comment>
<reference evidence="2" key="1">
    <citation type="journal article" date="2022" name="G3 (Bethesda)">
        <title>High quality genome of the basidiomycete yeast Dioszegia hungarica PDD-24b-2 isolated from cloud water.</title>
        <authorList>
            <person name="Jarrige D."/>
            <person name="Haridas S."/>
            <person name="Bleykasten-Grosshans C."/>
            <person name="Joly M."/>
            <person name="Nadalig T."/>
            <person name="Sancelme M."/>
            <person name="Vuilleumier S."/>
            <person name="Grigoriev I.V."/>
            <person name="Amato P."/>
            <person name="Bringel F."/>
        </authorList>
    </citation>
    <scope>NUCLEOTIDE SEQUENCE</scope>
    <source>
        <strain evidence="2">PDD-24b-2</strain>
    </source>
</reference>
<dbReference type="AlphaFoldDB" id="A0AA38H280"/>
<gene>
    <name evidence="2" type="ORF">MKK02DRAFT_40785</name>
</gene>
<feature type="region of interest" description="Disordered" evidence="1">
    <location>
        <begin position="1"/>
        <end position="36"/>
    </location>
</feature>
<dbReference type="GeneID" id="77730473"/>
<feature type="compositionally biased region" description="Pro residues" evidence="1">
    <location>
        <begin position="1"/>
        <end position="10"/>
    </location>
</feature>
<dbReference type="Proteomes" id="UP001164286">
    <property type="component" value="Unassembled WGS sequence"/>
</dbReference>
<dbReference type="RefSeq" id="XP_052942259.1">
    <property type="nucleotide sequence ID" value="XM_053091268.1"/>
</dbReference>
<dbReference type="EMBL" id="JAKWFO010000014">
    <property type="protein sequence ID" value="KAI9632482.1"/>
    <property type="molecule type" value="Genomic_DNA"/>
</dbReference>
<proteinExistence type="predicted"/>